<dbReference type="GO" id="GO:0016787">
    <property type="term" value="F:hydrolase activity"/>
    <property type="evidence" value="ECO:0007669"/>
    <property type="project" value="UniProtKB-KW"/>
</dbReference>
<dbReference type="PROSITE" id="PS51192">
    <property type="entry name" value="HELICASE_ATP_BIND_1"/>
    <property type="match status" value="1"/>
</dbReference>
<keyword evidence="3" id="KW-0067">ATP-binding</keyword>
<dbReference type="GO" id="GO:0004386">
    <property type="term" value="F:helicase activity"/>
    <property type="evidence" value="ECO:0007669"/>
    <property type="project" value="UniProtKB-KW"/>
</dbReference>
<dbReference type="PANTHER" id="PTHR45766">
    <property type="entry name" value="DNA ANNEALING HELICASE AND ENDONUCLEASE ZRANB3 FAMILY MEMBER"/>
    <property type="match status" value="1"/>
</dbReference>
<keyword evidence="3" id="KW-0347">Helicase</keyword>
<keyword evidence="3" id="KW-0547">Nucleotide-binding</keyword>
<accession>A0A6M3XL07</accession>
<dbReference type="PANTHER" id="PTHR45766:SF6">
    <property type="entry name" value="SWI_SNF-RELATED MATRIX-ASSOCIATED ACTIN-DEPENDENT REGULATOR OF CHROMATIN SUBFAMILY A-LIKE PROTEIN 1"/>
    <property type="match status" value="1"/>
</dbReference>
<reference evidence="3" key="1">
    <citation type="submission" date="2020-03" db="EMBL/GenBank/DDBJ databases">
        <title>The deep terrestrial virosphere.</title>
        <authorList>
            <person name="Holmfeldt K."/>
            <person name="Nilsson E."/>
            <person name="Simone D."/>
            <person name="Lopez-Fernandez M."/>
            <person name="Wu X."/>
            <person name="de Brujin I."/>
            <person name="Lundin D."/>
            <person name="Andersson A."/>
            <person name="Bertilsson S."/>
            <person name="Dopson M."/>
        </authorList>
    </citation>
    <scope>NUCLEOTIDE SEQUENCE</scope>
    <source>
        <strain evidence="3">TM448B01140</strain>
    </source>
</reference>
<dbReference type="EMBL" id="MT144709">
    <property type="protein sequence ID" value="QJH97967.1"/>
    <property type="molecule type" value="Genomic_DNA"/>
</dbReference>
<keyword evidence="1" id="KW-0378">Hydrolase</keyword>
<dbReference type="SUPFAM" id="SSF52540">
    <property type="entry name" value="P-loop containing nucleoside triphosphate hydrolases"/>
    <property type="match status" value="2"/>
</dbReference>
<sequence length="463" mass="53337">MELEKNYSEFLLEKEIKDFPSGFDVSVDQLNPMLFDWQALIVKWTIKRGRSAIFADCGLGKTPMQLVWAEQVSKFASGPVLILAPLAVAEQTKWEGDKFGINVNLCRSQSDVGEGINITNYQKLHKFIPSYFCGIVLDESSIIKNFNSATKGAVIEAFYNTPYRLACTATPAPNDWMELGNHAEFLGVMTRTEMLSTFFINDTKDTGTWRLKGHVRDNYFWKWLSTWAIMLSSPKDLGFEEGDFKLPEITYHEHIIKSTAIPTRGFFNLVVTDLNDRRRVRRDTLEKRCKEAAELINATNELWVVWVNLNPEGELLTKLIDGAVEVAGRHTDEQKSQRMLDFAHGKVMRLVTKPSIAGHGMNWQVCARAAFVGLSDSWEQFYQATRRIWRFGQSHPVEVHIFIEEREGPVLINIRNKDRKARQMLEAMVQHTKELSKKKIFQLSRETDEYFPVEEMRLPIWLS</sequence>
<evidence type="ECO:0000259" key="2">
    <source>
        <dbReference type="PROSITE" id="PS51192"/>
    </source>
</evidence>
<dbReference type="InterPro" id="IPR014001">
    <property type="entry name" value="Helicase_ATP-bd"/>
</dbReference>
<evidence type="ECO:0000313" key="3">
    <source>
        <dbReference type="EMBL" id="QJH97967.1"/>
    </source>
</evidence>
<dbReference type="InterPro" id="IPR027417">
    <property type="entry name" value="P-loop_NTPase"/>
</dbReference>
<dbReference type="Gene3D" id="3.40.50.300">
    <property type="entry name" value="P-loop containing nucleotide triphosphate hydrolases"/>
    <property type="match status" value="2"/>
</dbReference>
<evidence type="ECO:0000256" key="1">
    <source>
        <dbReference type="ARBA" id="ARBA00022801"/>
    </source>
</evidence>
<dbReference type="SMART" id="SM00487">
    <property type="entry name" value="DEXDc"/>
    <property type="match status" value="1"/>
</dbReference>
<protein>
    <submittedName>
        <fullName evidence="3">Putative helicase</fullName>
    </submittedName>
</protein>
<feature type="domain" description="Helicase ATP-binding" evidence="2">
    <location>
        <begin position="42"/>
        <end position="189"/>
    </location>
</feature>
<gene>
    <name evidence="3" type="ORF">TM448B01140_0011</name>
</gene>
<name>A0A6M3XL07_9ZZZZ</name>
<dbReference type="AlphaFoldDB" id="A0A6M3XL07"/>
<organism evidence="3">
    <name type="scientific">viral metagenome</name>
    <dbReference type="NCBI Taxonomy" id="1070528"/>
    <lineage>
        <taxon>unclassified sequences</taxon>
        <taxon>metagenomes</taxon>
        <taxon>organismal metagenomes</taxon>
    </lineage>
</organism>
<proteinExistence type="predicted"/>